<gene>
    <name evidence="5 6" type="primary">queA</name>
    <name evidence="6" type="ORF">SS37A_19090</name>
</gene>
<dbReference type="Gene3D" id="2.40.10.240">
    <property type="entry name" value="QueA-like"/>
    <property type="match status" value="1"/>
</dbReference>
<dbReference type="EMBL" id="AP027142">
    <property type="protein sequence ID" value="BDV34380.1"/>
    <property type="molecule type" value="Genomic_DNA"/>
</dbReference>
<dbReference type="InterPro" id="IPR042118">
    <property type="entry name" value="QueA_dom1"/>
</dbReference>
<keyword evidence="3 5" id="KW-0949">S-adenosyl-L-methionine</keyword>
<accession>A0ABM8E8S6</accession>
<dbReference type="HAMAP" id="MF_00113">
    <property type="entry name" value="QueA"/>
    <property type="match status" value="1"/>
</dbReference>
<evidence type="ECO:0000256" key="4">
    <source>
        <dbReference type="ARBA" id="ARBA00022785"/>
    </source>
</evidence>
<dbReference type="PANTHER" id="PTHR30307:SF0">
    <property type="entry name" value="S-ADENOSYLMETHIONINE:TRNA RIBOSYLTRANSFERASE-ISOMERASE"/>
    <property type="match status" value="1"/>
</dbReference>
<evidence type="ECO:0000256" key="1">
    <source>
        <dbReference type="ARBA" id="ARBA00022490"/>
    </source>
</evidence>
<dbReference type="Pfam" id="PF02547">
    <property type="entry name" value="Queuosine_synth"/>
    <property type="match status" value="1"/>
</dbReference>
<keyword evidence="1 5" id="KW-0963">Cytoplasm</keyword>
<keyword evidence="4 5" id="KW-0671">Queuosine biosynthesis</keyword>
<dbReference type="Gene3D" id="3.40.1780.10">
    <property type="entry name" value="QueA-like"/>
    <property type="match status" value="1"/>
</dbReference>
<dbReference type="InterPro" id="IPR042119">
    <property type="entry name" value="QueA_dom2"/>
</dbReference>
<evidence type="ECO:0000256" key="2">
    <source>
        <dbReference type="ARBA" id="ARBA00022679"/>
    </source>
</evidence>
<comment type="pathway">
    <text evidence="5">tRNA modification; tRNA-queuosine biosynthesis.</text>
</comment>
<evidence type="ECO:0000313" key="6">
    <source>
        <dbReference type="EMBL" id="BDV34380.1"/>
    </source>
</evidence>
<dbReference type="InterPro" id="IPR003699">
    <property type="entry name" value="QueA"/>
</dbReference>
<evidence type="ECO:0000313" key="7">
    <source>
        <dbReference type="Proteomes" id="UP001317629"/>
    </source>
</evidence>
<proteinExistence type="inferred from homology"/>
<comment type="subcellular location">
    <subcellularLocation>
        <location evidence="5">Cytoplasm</location>
    </subcellularLocation>
</comment>
<keyword evidence="2 5" id="KW-0808">Transferase</keyword>
<evidence type="ECO:0000256" key="5">
    <source>
        <dbReference type="HAMAP-Rule" id="MF_00113"/>
    </source>
</evidence>
<keyword evidence="7" id="KW-1185">Reference proteome</keyword>
<organism evidence="6 7">
    <name type="scientific">Methylocystis iwaonis</name>
    <dbReference type="NCBI Taxonomy" id="2885079"/>
    <lineage>
        <taxon>Bacteria</taxon>
        <taxon>Pseudomonadati</taxon>
        <taxon>Pseudomonadota</taxon>
        <taxon>Alphaproteobacteria</taxon>
        <taxon>Hyphomicrobiales</taxon>
        <taxon>Methylocystaceae</taxon>
        <taxon>Methylocystis</taxon>
    </lineage>
</organism>
<dbReference type="SUPFAM" id="SSF111337">
    <property type="entry name" value="QueA-like"/>
    <property type="match status" value="1"/>
</dbReference>
<dbReference type="NCBIfam" id="TIGR00113">
    <property type="entry name" value="queA"/>
    <property type="match status" value="1"/>
</dbReference>
<comment type="catalytic activity">
    <reaction evidence="5">
        <text>7-aminomethyl-7-carbaguanosine(34) in tRNA + S-adenosyl-L-methionine = epoxyqueuosine(34) in tRNA + adenine + L-methionine + 2 H(+)</text>
        <dbReference type="Rhea" id="RHEA:32155"/>
        <dbReference type="Rhea" id="RHEA-COMP:10342"/>
        <dbReference type="Rhea" id="RHEA-COMP:18582"/>
        <dbReference type="ChEBI" id="CHEBI:15378"/>
        <dbReference type="ChEBI" id="CHEBI:16708"/>
        <dbReference type="ChEBI" id="CHEBI:57844"/>
        <dbReference type="ChEBI" id="CHEBI:59789"/>
        <dbReference type="ChEBI" id="CHEBI:82833"/>
        <dbReference type="ChEBI" id="CHEBI:194443"/>
        <dbReference type="EC" id="2.4.99.17"/>
    </reaction>
</comment>
<protein>
    <recommendedName>
        <fullName evidence="5">S-adenosylmethionine:tRNA ribosyltransferase-isomerase</fullName>
        <ecNumber evidence="5">2.4.99.17</ecNumber>
    </recommendedName>
    <alternativeName>
        <fullName evidence="5">Queuosine biosynthesis protein QueA</fullName>
    </alternativeName>
</protein>
<evidence type="ECO:0000256" key="3">
    <source>
        <dbReference type="ARBA" id="ARBA00022691"/>
    </source>
</evidence>
<sequence length="379" mass="41081">MRVDLFDFELPQDRIALRPVEPRDGARMLVVPPSGSLEDRIVRDLLSYLRPGDALVINDTRVIHARLSGKRIRGELSAGVEATLIERLDASRWRALMRPAKKLVIGDEIRFSRHGERSEAIESAIPALECVVANAPRNDEAASLVAHVEAKGAEGEITLSFALSGPALDAAIEALGEMPLPPYIAGKRAADERDETDYQTVFAREAGAVAAPTAGLHFTPALLAEIEAMGVTLHRVTLHVGAGTFLPVKADDTDAHKMHEEFARIDAATADALNAARSGGGRIIAVGTTALRTLESAASEEGMVLPYAARTSIFITPGYKFRATDMLLTNFHLPRSTLFMLVCAFCGVDRMKAAYVHAIANGYRFYSYGDASLLYRADR</sequence>
<name>A0ABM8E8S6_9HYPH</name>
<reference evidence="6 7" key="1">
    <citation type="journal article" date="2023" name="Int. J. Syst. Evol. Microbiol.">
        <title>Methylocystis iwaonis sp. nov., a type II methane-oxidizing bacterium from surface soil of a rice paddy field in Japan, and emended description of the genus Methylocystis (ex Whittenbury et al. 1970) Bowman et al. 1993.</title>
        <authorList>
            <person name="Kaise H."/>
            <person name="Sawadogo J.B."/>
            <person name="Alam M.S."/>
            <person name="Ueno C."/>
            <person name="Dianou D."/>
            <person name="Shinjo R."/>
            <person name="Asakawa S."/>
        </authorList>
    </citation>
    <scope>NUCLEOTIDE SEQUENCE [LARGE SCALE GENOMIC DNA]</scope>
    <source>
        <strain evidence="6 7">SS37A-Re</strain>
    </source>
</reference>
<dbReference type="Proteomes" id="UP001317629">
    <property type="component" value="Chromosome"/>
</dbReference>
<comment type="subunit">
    <text evidence="5">Monomer.</text>
</comment>
<dbReference type="RefSeq" id="WP_281927540.1">
    <property type="nucleotide sequence ID" value="NZ_AP027142.1"/>
</dbReference>
<comment type="similarity">
    <text evidence="5">Belongs to the QueA family.</text>
</comment>
<dbReference type="NCBIfam" id="NF001140">
    <property type="entry name" value="PRK00147.1"/>
    <property type="match status" value="1"/>
</dbReference>
<dbReference type="PANTHER" id="PTHR30307">
    <property type="entry name" value="S-ADENOSYLMETHIONINE:TRNA RIBOSYLTRANSFERASE-ISOMERASE"/>
    <property type="match status" value="1"/>
</dbReference>
<dbReference type="EC" id="2.4.99.17" evidence="5"/>
<dbReference type="InterPro" id="IPR036100">
    <property type="entry name" value="QueA_sf"/>
</dbReference>
<comment type="function">
    <text evidence="5">Transfers and isomerizes the ribose moiety from AdoMet to the 7-aminomethyl group of 7-deazaguanine (preQ1-tRNA) to give epoxyqueuosine (oQ-tRNA).</text>
</comment>